<gene>
    <name evidence="2" type="ORF">NDI38_03405</name>
</gene>
<evidence type="ECO:0000256" key="1">
    <source>
        <dbReference type="SAM" id="MobiDB-lite"/>
    </source>
</evidence>
<proteinExistence type="predicted"/>
<feature type="region of interest" description="Disordered" evidence="1">
    <location>
        <begin position="21"/>
        <end position="48"/>
    </location>
</feature>
<feature type="compositionally biased region" description="Pro residues" evidence="1">
    <location>
        <begin position="21"/>
        <end position="39"/>
    </location>
</feature>
<name>A0ABV0KE13_9CYAN</name>
<comment type="caution">
    <text evidence="2">The sequence shown here is derived from an EMBL/GenBank/DDBJ whole genome shotgun (WGS) entry which is preliminary data.</text>
</comment>
<accession>A0ABV0KE13</accession>
<evidence type="ECO:0000313" key="3">
    <source>
        <dbReference type="Proteomes" id="UP001476950"/>
    </source>
</evidence>
<organism evidence="2 3">
    <name type="scientific">Stenomitos frigidus AS-A4</name>
    <dbReference type="NCBI Taxonomy" id="2933935"/>
    <lineage>
        <taxon>Bacteria</taxon>
        <taxon>Bacillati</taxon>
        <taxon>Cyanobacteriota</taxon>
        <taxon>Cyanophyceae</taxon>
        <taxon>Leptolyngbyales</taxon>
        <taxon>Leptolyngbyaceae</taxon>
        <taxon>Stenomitos</taxon>
    </lineage>
</organism>
<dbReference type="Pfam" id="PF11850">
    <property type="entry name" value="DUF3370"/>
    <property type="match status" value="1"/>
</dbReference>
<protein>
    <submittedName>
        <fullName evidence="2">DUF3370 family protein</fullName>
    </submittedName>
</protein>
<dbReference type="InterPro" id="IPR021801">
    <property type="entry name" value="DUF3370"/>
</dbReference>
<keyword evidence="3" id="KW-1185">Reference proteome</keyword>
<evidence type="ECO:0000313" key="2">
    <source>
        <dbReference type="EMBL" id="MEP1057469.1"/>
    </source>
</evidence>
<reference evidence="2 3" key="1">
    <citation type="submission" date="2022-04" db="EMBL/GenBank/DDBJ databases">
        <title>Positive selection, recombination, and allopatry shape intraspecific diversity of widespread and dominant cyanobacteria.</title>
        <authorList>
            <person name="Wei J."/>
            <person name="Shu W."/>
            <person name="Hu C."/>
        </authorList>
    </citation>
    <scope>NUCLEOTIDE SEQUENCE [LARGE SCALE GENOMIC DNA]</scope>
    <source>
        <strain evidence="2 3">AS-A4</strain>
    </source>
</reference>
<sequence>MLSLFSFFTLAQTIAAPVPLPSPPSFPAPQPSRVPPPQEIVPSQEQRLPPLEPLQRQEVFAPQELRPLPGQLDNVPVFNSNSPELVQTEGILLSTFPPDGKAVPAAHLNFPFQGRFDIFSHHIAKAKDASETRTLFQGVLLYNPTYEPVTVDILQGASYLTRPDALFINLPSYVDDPIGRVYAGPGSRAVNDVLRGRRQGNWPAVTVIPPRQSWMLMNLPIPVGTVTPSSNGRSTLLRLRSSGPIYMASLAMFAPLNPDKTERSPSSEEWQNLLLNSGLAGPRDIPPTPISRLKDYATVIYGRVAGVAMGSEWKANLTDSPKSDALSIPKRGRAFSYGLSMLERGTFGTGQVQSAPLVARYDDTAYRAHGNYGIQYSLTLPLHNTTGQPQTVTLALQTPVKEDRIKGGLLFFTPPEERVFFRGPVRVRYTDDKGAPQTRYTHLTMQRGQEGEPLISLSMPKGDRRLVQLDFLYPPDSTPPQVLTVKTVSKP</sequence>
<dbReference type="EMBL" id="JAMPLM010000002">
    <property type="protein sequence ID" value="MEP1057469.1"/>
    <property type="molecule type" value="Genomic_DNA"/>
</dbReference>
<dbReference type="RefSeq" id="WP_190450426.1">
    <property type="nucleotide sequence ID" value="NZ_JAMPLM010000002.1"/>
</dbReference>
<dbReference type="Proteomes" id="UP001476950">
    <property type="component" value="Unassembled WGS sequence"/>
</dbReference>